<evidence type="ECO:0000256" key="3">
    <source>
        <dbReference type="ARBA" id="ARBA00023319"/>
    </source>
</evidence>
<comment type="subcellular location">
    <subcellularLocation>
        <location evidence="1">Membrane</location>
    </subcellularLocation>
</comment>
<dbReference type="GO" id="GO:0016020">
    <property type="term" value="C:membrane"/>
    <property type="evidence" value="ECO:0007669"/>
    <property type="project" value="UniProtKB-SubCell"/>
</dbReference>
<reference evidence="5 6" key="1">
    <citation type="submission" date="2024-06" db="EMBL/GenBank/DDBJ databases">
        <title>The draft genome of Grus japonensis, version 3.</title>
        <authorList>
            <person name="Nabeshima K."/>
            <person name="Suzuki S."/>
            <person name="Onuma M."/>
        </authorList>
    </citation>
    <scope>NUCLEOTIDE SEQUENCE [LARGE SCALE GENOMIC DNA]</scope>
    <source>
        <strain evidence="5 6">451A</strain>
    </source>
</reference>
<dbReference type="PANTHER" id="PTHR24100">
    <property type="entry name" value="BUTYROPHILIN"/>
    <property type="match status" value="1"/>
</dbReference>
<dbReference type="Pfam" id="PF22705">
    <property type="entry name" value="C2-set_3"/>
    <property type="match status" value="1"/>
</dbReference>
<accession>A0ABC9XXX4</accession>
<dbReference type="InterPro" id="IPR053896">
    <property type="entry name" value="BTN3A2-like_Ig-C"/>
</dbReference>
<evidence type="ECO:0000313" key="5">
    <source>
        <dbReference type="EMBL" id="GAB0202201.1"/>
    </source>
</evidence>
<dbReference type="PANTHER" id="PTHR24100:SF130">
    <property type="entry name" value="BUTYROPHILIN-LIKE PROTEIN 9"/>
    <property type="match status" value="1"/>
</dbReference>
<name>A0ABC9XXX4_GRUJA</name>
<protein>
    <submittedName>
        <fullName evidence="5">Butyrophilin subfamily 1 member A1-like</fullName>
    </submittedName>
</protein>
<dbReference type="Proteomes" id="UP001623348">
    <property type="component" value="Unassembled WGS sequence"/>
</dbReference>
<comment type="caution">
    <text evidence="5">The sequence shown here is derived from an EMBL/GenBank/DDBJ whole genome shotgun (WGS) entry which is preliminary data.</text>
</comment>
<feature type="domain" description="Butyrophilin subfamily 3 member A2-like Ig-C" evidence="4">
    <location>
        <begin position="47"/>
        <end position="122"/>
    </location>
</feature>
<dbReference type="InterPro" id="IPR050504">
    <property type="entry name" value="IgSF_BTN/MOG"/>
</dbReference>
<sequence>MPDGSKTDPALTKAKPISNGGSASVITYLRREKKIVEAFAARERTIGYKPTLDRDLQEESMCRYTCKSKQWYPKPEVIWMNYGGDTVNVEAKTNITWSERDHFTVQSTIMVPCDNVDVVCVVELIKAKISRSGSMNEIIVPHSSTCTYKGRIRGSYAKPKVMWVNHEGEDLSSLAQTSILQEMDNIFAIESSIEIPCGQPPPSFVTTDRERSPQIAQQSGNSNLSWIVCLLVLNILGENLKKEIGECCCLSGGHVSQLIVRFGGLHRMLLVVFWLVEALLLAGE</sequence>
<dbReference type="Gene3D" id="2.60.40.10">
    <property type="entry name" value="Immunoglobulins"/>
    <property type="match status" value="2"/>
</dbReference>
<evidence type="ECO:0000259" key="4">
    <source>
        <dbReference type="Pfam" id="PF22705"/>
    </source>
</evidence>
<evidence type="ECO:0000256" key="1">
    <source>
        <dbReference type="ARBA" id="ARBA00004370"/>
    </source>
</evidence>
<keyword evidence="3" id="KW-0393">Immunoglobulin domain</keyword>
<evidence type="ECO:0000256" key="2">
    <source>
        <dbReference type="ARBA" id="ARBA00023136"/>
    </source>
</evidence>
<keyword evidence="2" id="KW-0472">Membrane</keyword>
<proteinExistence type="predicted"/>
<keyword evidence="6" id="KW-1185">Reference proteome</keyword>
<dbReference type="AlphaFoldDB" id="A0ABC9XXX4"/>
<organism evidence="5 6">
    <name type="scientific">Grus japonensis</name>
    <name type="common">Japanese crane</name>
    <name type="synonym">Red-crowned crane</name>
    <dbReference type="NCBI Taxonomy" id="30415"/>
    <lineage>
        <taxon>Eukaryota</taxon>
        <taxon>Metazoa</taxon>
        <taxon>Chordata</taxon>
        <taxon>Craniata</taxon>
        <taxon>Vertebrata</taxon>
        <taxon>Euteleostomi</taxon>
        <taxon>Archelosauria</taxon>
        <taxon>Archosauria</taxon>
        <taxon>Dinosauria</taxon>
        <taxon>Saurischia</taxon>
        <taxon>Theropoda</taxon>
        <taxon>Coelurosauria</taxon>
        <taxon>Aves</taxon>
        <taxon>Neognathae</taxon>
        <taxon>Neoaves</taxon>
        <taxon>Gruiformes</taxon>
        <taxon>Gruidae</taxon>
        <taxon>Grus</taxon>
    </lineage>
</organism>
<evidence type="ECO:0000313" key="6">
    <source>
        <dbReference type="Proteomes" id="UP001623348"/>
    </source>
</evidence>
<dbReference type="InterPro" id="IPR013783">
    <property type="entry name" value="Ig-like_fold"/>
</dbReference>
<dbReference type="EMBL" id="BAAFJT010000036">
    <property type="protein sequence ID" value="GAB0202201.1"/>
    <property type="molecule type" value="Genomic_DNA"/>
</dbReference>
<gene>
    <name evidence="5" type="ORF">GRJ2_002685700</name>
</gene>